<organism evidence="1 2">
    <name type="scientific">Rubritalea profundi</name>
    <dbReference type="NCBI Taxonomy" id="1658618"/>
    <lineage>
        <taxon>Bacteria</taxon>
        <taxon>Pseudomonadati</taxon>
        <taxon>Verrucomicrobiota</taxon>
        <taxon>Verrucomicrobiia</taxon>
        <taxon>Verrucomicrobiales</taxon>
        <taxon>Rubritaleaceae</taxon>
        <taxon>Rubritalea</taxon>
    </lineage>
</organism>
<comment type="caution">
    <text evidence="1">The sequence shown here is derived from an EMBL/GenBank/DDBJ whole genome shotgun (WGS) entry which is preliminary data.</text>
</comment>
<evidence type="ECO:0000313" key="2">
    <source>
        <dbReference type="Proteomes" id="UP000239907"/>
    </source>
</evidence>
<proteinExistence type="predicted"/>
<gene>
    <name evidence="1" type="ORF">BSZ32_16420</name>
</gene>
<reference evidence="1 2" key="1">
    <citation type="submission" date="2016-12" db="EMBL/GenBank/DDBJ databases">
        <title>Study of bacterial adaptation to deep sea.</title>
        <authorList>
            <person name="Song J."/>
            <person name="Yoshizawa S."/>
            <person name="Kogure K."/>
        </authorList>
    </citation>
    <scope>NUCLEOTIDE SEQUENCE [LARGE SCALE GENOMIC DNA]</scope>
    <source>
        <strain evidence="1 2">SAORIC-165</strain>
    </source>
</reference>
<dbReference type="Proteomes" id="UP000239907">
    <property type="component" value="Unassembled WGS sequence"/>
</dbReference>
<name>A0A2S7U5R6_9BACT</name>
<evidence type="ECO:0000313" key="1">
    <source>
        <dbReference type="EMBL" id="PQJ29910.1"/>
    </source>
</evidence>
<dbReference type="EMBL" id="MQWA01000001">
    <property type="protein sequence ID" value="PQJ29910.1"/>
    <property type="molecule type" value="Genomic_DNA"/>
</dbReference>
<protein>
    <submittedName>
        <fullName evidence="1">Uncharacterized protein</fullName>
    </submittedName>
</protein>
<sequence length="66" mass="6932">MPSAGLLLLVITSAIGYGAIGEIAVLLVDYCFSSERVADFGNICKNMTANLCGALLTSVLIKLRNL</sequence>
<dbReference type="AlphaFoldDB" id="A0A2S7U5R6"/>
<accession>A0A2S7U5R6</accession>
<keyword evidence="2" id="KW-1185">Reference proteome</keyword>